<dbReference type="InterPro" id="IPR035899">
    <property type="entry name" value="DBL_dom_sf"/>
</dbReference>
<evidence type="ECO:0000259" key="2">
    <source>
        <dbReference type="PROSITE" id="PS50010"/>
    </source>
</evidence>
<dbReference type="Proteomes" id="UP001158576">
    <property type="component" value="Chromosome 1"/>
</dbReference>
<evidence type="ECO:0000313" key="4">
    <source>
        <dbReference type="EMBL" id="CAG5107287.1"/>
    </source>
</evidence>
<dbReference type="EMBL" id="OU015566">
    <property type="protein sequence ID" value="CAG5107287.1"/>
    <property type="molecule type" value="Genomic_DNA"/>
</dbReference>
<dbReference type="InterPro" id="IPR051835">
    <property type="entry name" value="RAC1-GEF"/>
</dbReference>
<dbReference type="PANTHER" id="PTHR45858:SF1">
    <property type="entry name" value="FERM DOMAIN-CONTAINING PROTEIN 7"/>
    <property type="match status" value="1"/>
</dbReference>
<dbReference type="PANTHER" id="PTHR45858">
    <property type="entry name" value="FERM DOMAIN CONTAINING PROTEIN"/>
    <property type="match status" value="1"/>
</dbReference>
<proteinExistence type="predicted"/>
<dbReference type="Gene3D" id="2.30.29.30">
    <property type="entry name" value="Pleckstrin-homology domain (PH domain)/Phosphotyrosine-binding domain (PTB)"/>
    <property type="match status" value="2"/>
</dbReference>
<dbReference type="InterPro" id="IPR000719">
    <property type="entry name" value="Prot_kinase_dom"/>
</dbReference>
<dbReference type="Pfam" id="PF00169">
    <property type="entry name" value="PH"/>
    <property type="match status" value="2"/>
</dbReference>
<dbReference type="Pfam" id="PF00621">
    <property type="entry name" value="RhoGEF"/>
    <property type="match status" value="1"/>
</dbReference>
<dbReference type="PROSITE" id="PS50010">
    <property type="entry name" value="DH_2"/>
    <property type="match status" value="1"/>
</dbReference>
<dbReference type="SUPFAM" id="SSF56112">
    <property type="entry name" value="Protein kinase-like (PK-like)"/>
    <property type="match status" value="1"/>
</dbReference>
<accession>A0ABN7SXW5</accession>
<feature type="domain" description="PH" evidence="1">
    <location>
        <begin position="913"/>
        <end position="1032"/>
    </location>
</feature>
<dbReference type="InterPro" id="IPR011993">
    <property type="entry name" value="PH-like_dom_sf"/>
</dbReference>
<feature type="domain" description="DH" evidence="2">
    <location>
        <begin position="707"/>
        <end position="891"/>
    </location>
</feature>
<keyword evidence="5" id="KW-1185">Reference proteome</keyword>
<dbReference type="PROSITE" id="PS50011">
    <property type="entry name" value="PROTEIN_KINASE_DOM"/>
    <property type="match status" value="1"/>
</dbReference>
<dbReference type="InterPro" id="IPR001849">
    <property type="entry name" value="PH_domain"/>
</dbReference>
<feature type="domain" description="PH" evidence="1">
    <location>
        <begin position="1083"/>
        <end position="1173"/>
    </location>
</feature>
<reference evidence="4 5" key="1">
    <citation type="submission" date="2021-04" db="EMBL/GenBank/DDBJ databases">
        <authorList>
            <person name="Bliznina A."/>
        </authorList>
    </citation>
    <scope>NUCLEOTIDE SEQUENCE [LARGE SCALE GENOMIC DNA]</scope>
</reference>
<dbReference type="Gene3D" id="1.10.510.10">
    <property type="entry name" value="Transferase(Phosphotransferase) domain 1"/>
    <property type="match status" value="1"/>
</dbReference>
<gene>
    <name evidence="4" type="ORF">OKIOD_LOCUS12010</name>
</gene>
<dbReference type="SUPFAM" id="SSF50729">
    <property type="entry name" value="PH domain-like"/>
    <property type="match status" value="2"/>
</dbReference>
<dbReference type="SUPFAM" id="SSF48065">
    <property type="entry name" value="DBL homology domain (DH-domain)"/>
    <property type="match status" value="1"/>
</dbReference>
<dbReference type="InterPro" id="IPR000219">
    <property type="entry name" value="DH_dom"/>
</dbReference>
<sequence length="1175" mass="135073">MVDMITSMRGKAVTKALDKARGETVIVKGILLENPSHRQDAQDEAATLRELDHANIVRFVDFLDYQTPRWAGGSMSFIIMEYCRGGDLAGWIAKMKASGRQTTKEEAALIGAQMISALSYCHERNKVHLDLKPANIFILDDFITIKIGDFGSAQSVRSVMDSINASRGYPMVCTKLYASPEWYEENAKKSPRIDVWGFGLILQEILTLEHAFGRVDGRTCGSRKIEKNLLMGKRTSLFEIFGENDEFEEFEALLEKCTRLDRKRRPRNAIELRNENLFLDFLQRIENGERPCDIVPPPFINERNQIKRLQETKKKADTLYSDLEECKGDHKLIFKLGKDNVHLFETVDQQIIIMDVLLEKVIEKSVADREALSKLLMVIADEANFMDWEACIVPFVKKAVEQDRITRCPKFWKYLSQCICKIYKSSAVDPKSIKGITEPAKDLCSWTNAICAMIEEIDYIFWDKKRMHDLYSIAEIDLAAIIAEDGLSQTPEECFAELELDFLLKPLVLWGKVESQLIDSLRNHAFGESEMEDFSKEFDMLEEMVPEGPDGRGHRNFIKVLVNAVMTFSVDSDSNQLILRSRVDSKFSDCGLLLRKYINNEDNGLEVLFVMSDIFRKKHENNPNYKVDISEIHAPHPTPSPRLQAKAQATVAESTKSDFSEITELAEMNNLKSDANSIPRTDIELKPDKSVAEEEIYDEPRKLRCDVNYSVCREILNTERTHLKDLQVVVLHFRNAIRDEAGIPEQIMSLLYSSLDPIFEFHKNFVADLEQRAAEWENSISGQQTISEFFKVKMREFASHSGKLERIESVLHEVESSLQNYPRFLQVWRAFEGRKLCYLPISMFLLKPICRLFQYFNVISRMEKHEGMAAQKELQPAVNRLKPVLNRCLQFQITSQLQRELVGADHLLKPGREFVREGYLRKWAGPKGGFNARMFFLFNDCVLWTTSKIDPPSIGMTSSKPWKLSVELPLNNVSIELSDMDRSAPNSFAINLPDVNTDRQNLNSGKVTSMILSASDGSQREKWIRDIELYSNKMKHSTDLFSSVANGETTSNFHVHNIGNIDERLIDDNKMKQSTTTQVCWFRYCTLGFNDHLTMSQNVMAGIHFYKRHQESAPLANLPLLEYKVHPVDPSTIPNCKHQYIFMIKLKKHEYHFAAETEYSYLRWMETLRIATLSD</sequence>
<dbReference type="PROSITE" id="PS50003">
    <property type="entry name" value="PH_DOMAIN"/>
    <property type="match status" value="2"/>
</dbReference>
<evidence type="ECO:0000313" key="5">
    <source>
        <dbReference type="Proteomes" id="UP001158576"/>
    </source>
</evidence>
<dbReference type="InterPro" id="IPR011009">
    <property type="entry name" value="Kinase-like_dom_sf"/>
</dbReference>
<organism evidence="4 5">
    <name type="scientific">Oikopleura dioica</name>
    <name type="common">Tunicate</name>
    <dbReference type="NCBI Taxonomy" id="34765"/>
    <lineage>
        <taxon>Eukaryota</taxon>
        <taxon>Metazoa</taxon>
        <taxon>Chordata</taxon>
        <taxon>Tunicata</taxon>
        <taxon>Appendicularia</taxon>
        <taxon>Copelata</taxon>
        <taxon>Oikopleuridae</taxon>
        <taxon>Oikopleura</taxon>
    </lineage>
</organism>
<name>A0ABN7SXW5_OIKDI</name>
<dbReference type="Pfam" id="PF00069">
    <property type="entry name" value="Pkinase"/>
    <property type="match status" value="1"/>
</dbReference>
<evidence type="ECO:0000259" key="1">
    <source>
        <dbReference type="PROSITE" id="PS50003"/>
    </source>
</evidence>
<dbReference type="SMART" id="SM00220">
    <property type="entry name" value="S_TKc"/>
    <property type="match status" value="1"/>
</dbReference>
<protein>
    <submittedName>
        <fullName evidence="4">Oidioi.mRNA.OKI2018_I69.chr1.g3245.t1.cds</fullName>
    </submittedName>
</protein>
<dbReference type="Gene3D" id="1.20.900.10">
    <property type="entry name" value="Dbl homology (DH) domain"/>
    <property type="match status" value="1"/>
</dbReference>
<dbReference type="SMART" id="SM00233">
    <property type="entry name" value="PH"/>
    <property type="match status" value="2"/>
</dbReference>
<evidence type="ECO:0000259" key="3">
    <source>
        <dbReference type="PROSITE" id="PS50011"/>
    </source>
</evidence>
<dbReference type="SMART" id="SM00325">
    <property type="entry name" value="RhoGEF"/>
    <property type="match status" value="1"/>
</dbReference>
<feature type="domain" description="Protein kinase" evidence="3">
    <location>
        <begin position="1"/>
        <end position="279"/>
    </location>
</feature>